<keyword evidence="5 7" id="KW-0472">Membrane</keyword>
<dbReference type="InterPro" id="IPR036259">
    <property type="entry name" value="MFS_trans_sf"/>
</dbReference>
<organism evidence="9 10">
    <name type="scientific">Teratosphaeria destructans</name>
    <dbReference type="NCBI Taxonomy" id="418781"/>
    <lineage>
        <taxon>Eukaryota</taxon>
        <taxon>Fungi</taxon>
        <taxon>Dikarya</taxon>
        <taxon>Ascomycota</taxon>
        <taxon>Pezizomycotina</taxon>
        <taxon>Dothideomycetes</taxon>
        <taxon>Dothideomycetidae</taxon>
        <taxon>Mycosphaerellales</taxon>
        <taxon>Teratosphaeriaceae</taxon>
        <taxon>Teratosphaeria</taxon>
    </lineage>
</organism>
<dbReference type="CDD" id="cd17323">
    <property type="entry name" value="MFS_Tpo1_MDR_like"/>
    <property type="match status" value="1"/>
</dbReference>
<keyword evidence="10" id="KW-1185">Reference proteome</keyword>
<evidence type="ECO:0000256" key="4">
    <source>
        <dbReference type="ARBA" id="ARBA00022989"/>
    </source>
</evidence>
<evidence type="ECO:0000259" key="8">
    <source>
        <dbReference type="PROSITE" id="PS50850"/>
    </source>
</evidence>
<feature type="region of interest" description="Disordered" evidence="6">
    <location>
        <begin position="573"/>
        <end position="593"/>
    </location>
</feature>
<accession>A0A9W7SNM8</accession>
<protein>
    <submittedName>
        <fullName evidence="9">Multidrug transporter</fullName>
    </submittedName>
</protein>
<feature type="transmembrane region" description="Helical" evidence="7">
    <location>
        <begin position="197"/>
        <end position="218"/>
    </location>
</feature>
<dbReference type="SUPFAM" id="SSF103473">
    <property type="entry name" value="MFS general substrate transporter"/>
    <property type="match status" value="1"/>
</dbReference>
<proteinExistence type="inferred from homology"/>
<feature type="region of interest" description="Disordered" evidence="6">
    <location>
        <begin position="1"/>
        <end position="67"/>
    </location>
</feature>
<dbReference type="Gene3D" id="1.20.1250.20">
    <property type="entry name" value="MFS general substrate transporter like domains"/>
    <property type="match status" value="1"/>
</dbReference>
<evidence type="ECO:0000313" key="10">
    <source>
        <dbReference type="Proteomes" id="UP001138500"/>
    </source>
</evidence>
<feature type="transmembrane region" description="Helical" evidence="7">
    <location>
        <begin position="473"/>
        <end position="495"/>
    </location>
</feature>
<dbReference type="InterPro" id="IPR011701">
    <property type="entry name" value="MFS"/>
</dbReference>
<feature type="transmembrane region" description="Helical" evidence="7">
    <location>
        <begin position="331"/>
        <end position="350"/>
    </location>
</feature>
<reference evidence="9 10" key="1">
    <citation type="journal article" date="2018" name="IMA Fungus">
        <title>IMA Genome-F 10: Nine draft genome sequences of Claviceps purpurea s.lat., including C. arundinis, C. humidiphila, and C. cf. spartinae, pseudomolecules for the pitch canker pathogen Fusarium circinatum, draft genome of Davidsoniella eucalypti, Grosmannia galeiformis, Quambalaria eucalypti, and Teratosphaeria destructans.</title>
        <authorList>
            <person name="Wingfield B.D."/>
            <person name="Liu M."/>
            <person name="Nguyen H.D."/>
            <person name="Lane F.A."/>
            <person name="Morgan S.W."/>
            <person name="De Vos L."/>
            <person name="Wilken P.M."/>
            <person name="Duong T.A."/>
            <person name="Aylward J."/>
            <person name="Coetzee M.P."/>
            <person name="Dadej K."/>
            <person name="De Beer Z.W."/>
            <person name="Findlay W."/>
            <person name="Havenga M."/>
            <person name="Kolarik M."/>
            <person name="Menzies J.G."/>
            <person name="Naidoo K."/>
            <person name="Pochopski O."/>
            <person name="Shoukouhi P."/>
            <person name="Santana Q.C."/>
            <person name="Seifert K.A."/>
            <person name="Soal N."/>
            <person name="Steenkamp E.T."/>
            <person name="Tatham C.T."/>
            <person name="van der Nest M.A."/>
            <person name="Wingfield M.J."/>
        </authorList>
    </citation>
    <scope>NUCLEOTIDE SEQUENCE [LARGE SCALE GENOMIC DNA]</scope>
    <source>
        <strain evidence="9">CMW44962</strain>
    </source>
</reference>
<feature type="transmembrane region" description="Helical" evidence="7">
    <location>
        <begin position="257"/>
        <end position="277"/>
    </location>
</feature>
<dbReference type="GO" id="GO:0022857">
    <property type="term" value="F:transmembrane transporter activity"/>
    <property type="evidence" value="ECO:0007669"/>
    <property type="project" value="InterPro"/>
</dbReference>
<feature type="transmembrane region" description="Helical" evidence="7">
    <location>
        <begin position="507"/>
        <end position="528"/>
    </location>
</feature>
<feature type="transmembrane region" description="Helical" evidence="7">
    <location>
        <begin position="97"/>
        <end position="117"/>
    </location>
</feature>
<dbReference type="GO" id="GO:0005886">
    <property type="term" value="C:plasma membrane"/>
    <property type="evidence" value="ECO:0007669"/>
    <property type="project" value="TreeGrafter"/>
</dbReference>
<evidence type="ECO:0000256" key="3">
    <source>
        <dbReference type="ARBA" id="ARBA00022692"/>
    </source>
</evidence>
<dbReference type="Proteomes" id="UP001138500">
    <property type="component" value="Unassembled WGS sequence"/>
</dbReference>
<feature type="transmembrane region" description="Helical" evidence="7">
    <location>
        <begin position="370"/>
        <end position="393"/>
    </location>
</feature>
<feature type="domain" description="Major facilitator superfamily (MFS) profile" evidence="8">
    <location>
        <begin position="99"/>
        <end position="534"/>
    </location>
</feature>
<feature type="transmembrane region" description="Helical" evidence="7">
    <location>
        <begin position="230"/>
        <end position="251"/>
    </location>
</feature>
<dbReference type="PANTHER" id="PTHR23502">
    <property type="entry name" value="MAJOR FACILITATOR SUPERFAMILY"/>
    <property type="match status" value="1"/>
</dbReference>
<dbReference type="AlphaFoldDB" id="A0A9W7SNM8"/>
<comment type="subcellular location">
    <subcellularLocation>
        <location evidence="1">Membrane</location>
        <topology evidence="1">Multi-pass membrane protein</topology>
    </subcellularLocation>
</comment>
<evidence type="ECO:0000256" key="6">
    <source>
        <dbReference type="SAM" id="MobiDB-lite"/>
    </source>
</evidence>
<evidence type="ECO:0000313" key="9">
    <source>
        <dbReference type="EMBL" id="KAH9825508.1"/>
    </source>
</evidence>
<feature type="transmembrane region" description="Helical" evidence="7">
    <location>
        <begin position="137"/>
        <end position="157"/>
    </location>
</feature>
<dbReference type="InterPro" id="IPR020846">
    <property type="entry name" value="MFS_dom"/>
</dbReference>
<dbReference type="OrthoDB" id="4426556at2759"/>
<dbReference type="Pfam" id="PF07690">
    <property type="entry name" value="MFS_1"/>
    <property type="match status" value="1"/>
</dbReference>
<evidence type="ECO:0000256" key="5">
    <source>
        <dbReference type="ARBA" id="ARBA00023136"/>
    </source>
</evidence>
<feature type="transmembrane region" description="Helical" evidence="7">
    <location>
        <begin position="414"/>
        <end position="433"/>
    </location>
</feature>
<comment type="similarity">
    <text evidence="2">Belongs to the major facilitator superfamily.</text>
</comment>
<evidence type="ECO:0000256" key="1">
    <source>
        <dbReference type="ARBA" id="ARBA00004141"/>
    </source>
</evidence>
<dbReference type="FunFam" id="1.20.1250.20:FF:000082">
    <property type="entry name" value="MFS multidrug transporter, putative"/>
    <property type="match status" value="1"/>
</dbReference>
<dbReference type="PANTHER" id="PTHR23502:SF61">
    <property type="entry name" value="MULTIDRUG TRANSPORTER, PUTATIVE (AFU_ORTHOLOGUE AFUA_3G02780)-RELATED"/>
    <property type="match status" value="1"/>
</dbReference>
<gene>
    <name evidence="9" type="ORF">Tdes44962_MAKER10185</name>
</gene>
<feature type="compositionally biased region" description="Basic and acidic residues" evidence="6">
    <location>
        <begin position="14"/>
        <end position="37"/>
    </location>
</feature>
<feature type="compositionally biased region" description="Basic and acidic residues" evidence="6">
    <location>
        <begin position="51"/>
        <end position="67"/>
    </location>
</feature>
<dbReference type="EMBL" id="RIBY02002107">
    <property type="protein sequence ID" value="KAH9825508.1"/>
    <property type="molecule type" value="Genomic_DNA"/>
</dbReference>
<evidence type="ECO:0000256" key="2">
    <source>
        <dbReference type="ARBA" id="ARBA00008335"/>
    </source>
</evidence>
<dbReference type="PROSITE" id="PS50850">
    <property type="entry name" value="MFS"/>
    <property type="match status" value="1"/>
</dbReference>
<feature type="transmembrane region" description="Helical" evidence="7">
    <location>
        <begin position="169"/>
        <end position="191"/>
    </location>
</feature>
<keyword evidence="3 7" id="KW-0812">Transmembrane</keyword>
<feature type="transmembrane region" description="Helical" evidence="7">
    <location>
        <begin position="439"/>
        <end position="461"/>
    </location>
</feature>
<name>A0A9W7SNM8_9PEZI</name>
<evidence type="ECO:0000256" key="7">
    <source>
        <dbReference type="SAM" id="Phobius"/>
    </source>
</evidence>
<sequence length="593" mass="65499">MEEAQHHARVQGRPRLDSTWKHEETEAPLHDPNDDLRQSSTQSSIPVPVHEGSDKSDSTRAVDRNEKTINAANVEIVDWNGPDDPENPFNWSRKYKWLITLTTCFISILTGLPAGAYSAGNDAMEREFHVSNSPFPYLSFATASWNMGAALFPLLFVPLTENTGRMPGYYASYILFLIWLIPSATAPNFATLVVTRFFGGGASSVSINLVGGSITDIWKGERERSLPMSIFGMTSVIGIALGPFVGGAIISGLNWRWIYWVQLIVDAGLLPIFALILRETRGDRILAKRAKKLRKQGRPNAYAKSELNKASLLEQLKISFMRPTRMLTTEFVVIAFTLWVSFAWGVLFLFQSSVAQVFSGLYGWSTFPTTIVQLAISVGAIIATIVNPLQDWLYLRSAARNDEEPGRPIPEARLYFAVPGSLIFTAGLFWYGWSSSRSLPWIVPALGVGCVGFGIYQIYMATVNYLSDAYEKYTASALSAASLGRNTFGAFLPLASPQLYSHLGFHWASSLLGFLALILSAAPVILLWKGPVLRQRSPFMSESAYDEGEAEARRNSYASRRTLPRQQSAGILPFGARRTPGHTPAGSRRASMV</sequence>
<reference evidence="9 10" key="2">
    <citation type="journal article" date="2021" name="Curr. Genet.">
        <title>Genetic response to nitrogen starvation in the aggressive Eucalyptus foliar pathogen Teratosphaeria destructans.</title>
        <authorList>
            <person name="Havenga M."/>
            <person name="Wingfield B.D."/>
            <person name="Wingfield M.J."/>
            <person name="Dreyer L.L."/>
            <person name="Roets F."/>
            <person name="Aylward J."/>
        </authorList>
    </citation>
    <scope>NUCLEOTIDE SEQUENCE [LARGE SCALE GENOMIC DNA]</scope>
    <source>
        <strain evidence="9">CMW44962</strain>
    </source>
</reference>
<comment type="caution">
    <text evidence="9">The sequence shown here is derived from an EMBL/GenBank/DDBJ whole genome shotgun (WGS) entry which is preliminary data.</text>
</comment>
<keyword evidence="4 7" id="KW-1133">Transmembrane helix</keyword>